<dbReference type="AlphaFoldDB" id="A0A1H2SZJ2"/>
<keyword evidence="1" id="KW-0732">Signal</keyword>
<accession>A0A1H2SZJ2</accession>
<proteinExistence type="predicted"/>
<evidence type="ECO:0000313" key="3">
    <source>
        <dbReference type="Proteomes" id="UP000199441"/>
    </source>
</evidence>
<dbReference type="Proteomes" id="UP000199441">
    <property type="component" value="Unassembled WGS sequence"/>
</dbReference>
<organism evidence="2 3">
    <name type="scientific">Litoreibacter albidus</name>
    <dbReference type="NCBI Taxonomy" id="670155"/>
    <lineage>
        <taxon>Bacteria</taxon>
        <taxon>Pseudomonadati</taxon>
        <taxon>Pseudomonadota</taxon>
        <taxon>Alphaproteobacteria</taxon>
        <taxon>Rhodobacterales</taxon>
        <taxon>Roseobacteraceae</taxon>
        <taxon>Litoreibacter</taxon>
    </lineage>
</organism>
<feature type="chain" id="PRO_5011478990" evidence="1">
    <location>
        <begin position="31"/>
        <end position="168"/>
    </location>
</feature>
<name>A0A1H2SZJ2_9RHOB</name>
<evidence type="ECO:0000256" key="1">
    <source>
        <dbReference type="SAM" id="SignalP"/>
    </source>
</evidence>
<gene>
    <name evidence="2" type="ORF">SAMN04488001_1007</name>
</gene>
<evidence type="ECO:0000313" key="2">
    <source>
        <dbReference type="EMBL" id="SDW37008.1"/>
    </source>
</evidence>
<protein>
    <submittedName>
        <fullName evidence="2">Uncharacterized protein</fullName>
    </submittedName>
</protein>
<keyword evidence="3" id="KW-1185">Reference proteome</keyword>
<reference evidence="3" key="1">
    <citation type="submission" date="2016-10" db="EMBL/GenBank/DDBJ databases">
        <authorList>
            <person name="Varghese N."/>
            <person name="Submissions S."/>
        </authorList>
    </citation>
    <scope>NUCLEOTIDE SEQUENCE [LARGE SCALE GENOMIC DNA]</scope>
    <source>
        <strain evidence="3">DSM 26922</strain>
    </source>
</reference>
<feature type="signal peptide" evidence="1">
    <location>
        <begin position="1"/>
        <end position="30"/>
    </location>
</feature>
<sequence length="168" mass="17891">MGDCKFQMARLVAFAAALIGSISTAGMVSAEDRGMAVVFACISLETEFEDGSSVDTNYRAHFAEVEHFSLGSRSYQMDTFAIGPIVSGAGGGIFHKIEPIIVSLKSSRAEMIGEAIKRGGLRGWIANDTARVPIGADGPLFYVRPASEVGWGRSGLSVTEFECSQVLF</sequence>
<dbReference type="EMBL" id="FNOI01000001">
    <property type="protein sequence ID" value="SDW37008.1"/>
    <property type="molecule type" value="Genomic_DNA"/>
</dbReference>